<reference evidence="3" key="1">
    <citation type="submission" date="2023-10" db="EMBL/GenBank/DDBJ databases">
        <authorList>
            <person name="Chen Y."/>
            <person name="Shah S."/>
            <person name="Dougan E. K."/>
            <person name="Thang M."/>
            <person name="Chan C."/>
        </authorList>
    </citation>
    <scope>NUCLEOTIDE SEQUENCE [LARGE SCALE GENOMIC DNA]</scope>
</reference>
<organism evidence="3 4">
    <name type="scientific">Prorocentrum cordatum</name>
    <dbReference type="NCBI Taxonomy" id="2364126"/>
    <lineage>
        <taxon>Eukaryota</taxon>
        <taxon>Sar</taxon>
        <taxon>Alveolata</taxon>
        <taxon>Dinophyceae</taxon>
        <taxon>Prorocentrales</taxon>
        <taxon>Prorocentraceae</taxon>
        <taxon>Prorocentrum</taxon>
    </lineage>
</organism>
<evidence type="ECO:0000313" key="4">
    <source>
        <dbReference type="Proteomes" id="UP001189429"/>
    </source>
</evidence>
<sequence length="587" mass="62863">MSSASIDVPTPLSLPTDPTQLTESARRPTTTNSSHLICSGIVSRMESKPSQMAGIRTLLSAHVPRKSAPSSMMNRTEGYPGAIPEHELRGQRTMATKQTTPIEQPWLGILAVVLGAPVSAILGTTTAPLARDVRRSARVVTGTSGPAPVGKTRAVTRILAQRLAVVPIVLEVPAVVVPGAMEVAVVAILVTAAVPLAVDTVALEVPVDVVPIMLELQAAVLPGSGCPGEFCHRLGYLAGALAAARDAIAWPAVRTTSYPDCIDCITFCTKDFGGHRRGFGIYHAAGGRLGPELLVLDPRALHILGETPKAQLEILNLHCSPLRPILSSSRLQSEFVLPSALRKRPKLGHHRHSGMAQHAALRGAGTWLAREPPGRLSRAPLALCPGLHAAGRCASAPPRAAPRRAALPRRWNPAGALAGVPSAHRRAASAQQRRAGPALARDLAECIAAWQEKGWQDNQPRQVVCSPLGRPRPHGRREECTADQEHHGPVLSVNIGGAIFRTTANTLRKAPFFDLMLRHMEEGALGTTTDDSGQLFVDRSGDLFVYILEYLRSGHWILRDRAGDLEFVDALREEARERAGVEAAWKI</sequence>
<feature type="region of interest" description="Disordered" evidence="1">
    <location>
        <begin position="64"/>
        <end position="88"/>
    </location>
</feature>
<dbReference type="PANTHER" id="PTHR11145:SF8">
    <property type="entry name" value="RE57120P"/>
    <property type="match status" value="1"/>
</dbReference>
<dbReference type="Proteomes" id="UP001189429">
    <property type="component" value="Unassembled WGS sequence"/>
</dbReference>
<proteinExistence type="predicted"/>
<name>A0ABN9TCU6_9DINO</name>
<dbReference type="PANTHER" id="PTHR11145">
    <property type="entry name" value="BTB/POZ DOMAIN-CONTAINING ADAPTER FOR CUL3-MEDIATED RHOA DEGRADATION PROTEIN FAMILY MEMBER"/>
    <property type="match status" value="1"/>
</dbReference>
<feature type="region of interest" description="Disordered" evidence="1">
    <location>
        <begin position="462"/>
        <end position="483"/>
    </location>
</feature>
<dbReference type="Pfam" id="PF02214">
    <property type="entry name" value="BTB_2"/>
    <property type="match status" value="1"/>
</dbReference>
<dbReference type="EMBL" id="CAUYUJ010014588">
    <property type="protein sequence ID" value="CAK0843553.1"/>
    <property type="molecule type" value="Genomic_DNA"/>
</dbReference>
<accession>A0ABN9TCU6</accession>
<feature type="compositionally biased region" description="Polar residues" evidence="1">
    <location>
        <begin position="16"/>
        <end position="33"/>
    </location>
</feature>
<dbReference type="InterPro" id="IPR011333">
    <property type="entry name" value="SKP1/BTB/POZ_sf"/>
</dbReference>
<dbReference type="InterPro" id="IPR003131">
    <property type="entry name" value="T1-type_BTB"/>
</dbReference>
<dbReference type="CDD" id="cd18316">
    <property type="entry name" value="BTB_POZ_KCTD-like"/>
    <property type="match status" value="1"/>
</dbReference>
<comment type="caution">
    <text evidence="3">The sequence shown here is derived from an EMBL/GenBank/DDBJ whole genome shotgun (WGS) entry which is preliminary data.</text>
</comment>
<gene>
    <name evidence="3" type="ORF">PCOR1329_LOCUS37872</name>
</gene>
<protein>
    <recommendedName>
        <fullName evidence="2">Potassium channel tetramerisation-type BTB domain-containing protein</fullName>
    </recommendedName>
</protein>
<evidence type="ECO:0000256" key="1">
    <source>
        <dbReference type="SAM" id="MobiDB-lite"/>
    </source>
</evidence>
<evidence type="ECO:0000313" key="3">
    <source>
        <dbReference type="EMBL" id="CAK0843553.1"/>
    </source>
</evidence>
<feature type="domain" description="Potassium channel tetramerisation-type BTB" evidence="2">
    <location>
        <begin position="492"/>
        <end position="560"/>
    </location>
</feature>
<dbReference type="InterPro" id="IPR045068">
    <property type="entry name" value="BACURD1-3"/>
</dbReference>
<keyword evidence="4" id="KW-1185">Reference proteome</keyword>
<feature type="region of interest" description="Disordered" evidence="1">
    <location>
        <begin position="1"/>
        <end position="33"/>
    </location>
</feature>
<dbReference type="SUPFAM" id="SSF54695">
    <property type="entry name" value="POZ domain"/>
    <property type="match status" value="1"/>
</dbReference>
<evidence type="ECO:0000259" key="2">
    <source>
        <dbReference type="Pfam" id="PF02214"/>
    </source>
</evidence>
<dbReference type="Gene3D" id="3.30.710.10">
    <property type="entry name" value="Potassium Channel Kv1.1, Chain A"/>
    <property type="match status" value="1"/>
</dbReference>